<sequence length="319" mass="36384">MTILNLTTTHLEALTNLINESIDDYDLRLLKVTPELMNVYFVEEIEGYQKISLAFLSDKTLLGFASGVSDFKRKTNYLTCLFVKKDHQLQGIGKTLLNALEERLINNGFDTIDCVFFNPIQWSFFVNNQSHTHNNMPGVLINSHYESFLKKQGYLPFAYQNLYHMNLTHLDESPSLHYKIEQLKAQGIVIEYFNKTTCKNHTNLFKNLNNPGFEQAFNQAILANKPILIARKYDEVIGFTGPLNVINQKGTFSGIGVSSVYGGLGIGKALFYELCHRLKATGATYMTLFTGTENKARRIYEAQGFEVTQTFTNLRKRLK</sequence>
<dbReference type="PANTHER" id="PTHR43420">
    <property type="entry name" value="ACETYLTRANSFERASE"/>
    <property type="match status" value="1"/>
</dbReference>
<dbReference type="OrthoDB" id="1884663at2"/>
<dbReference type="Proteomes" id="UP000032737">
    <property type="component" value="Chromosome"/>
</dbReference>
<dbReference type="EMBL" id="FO681348">
    <property type="protein sequence ID" value="CCV66165.1"/>
    <property type="molecule type" value="Genomic_DNA"/>
</dbReference>
<evidence type="ECO:0000256" key="2">
    <source>
        <dbReference type="ARBA" id="ARBA00023315"/>
    </source>
</evidence>
<reference evidence="4 5" key="1">
    <citation type="journal article" date="2013" name="J. Mol. Microbiol. Biotechnol.">
        <title>Analysis of the Complete Genomes of Acholeplasma brassicae , A. palmae and A. laidlawii and Their Comparison to the Obligate Parasites from ' Candidatus Phytoplasma'.</title>
        <authorList>
            <person name="Kube M."/>
            <person name="Siewert C."/>
            <person name="Migdoll A.M."/>
            <person name="Duduk B."/>
            <person name="Holz S."/>
            <person name="Rabus R."/>
            <person name="Seemuller E."/>
            <person name="Mitrovic J."/>
            <person name="Muller I."/>
            <person name="Buttner C."/>
            <person name="Reinhardt R."/>
        </authorList>
    </citation>
    <scope>NUCLEOTIDE SEQUENCE [LARGE SCALE GENOMIC DNA]</scope>
    <source>
        <strain evidence="5">0502</strain>
    </source>
</reference>
<dbReference type="AlphaFoldDB" id="U4KP91"/>
<dbReference type="Pfam" id="PF00583">
    <property type="entry name" value="Acetyltransf_1"/>
    <property type="match status" value="2"/>
</dbReference>
<dbReference type="PROSITE" id="PS51186">
    <property type="entry name" value="GNAT"/>
    <property type="match status" value="2"/>
</dbReference>
<accession>U4KP91</accession>
<dbReference type="InterPro" id="IPR016181">
    <property type="entry name" value="Acyl_CoA_acyltransferase"/>
</dbReference>
<dbReference type="InterPro" id="IPR000182">
    <property type="entry name" value="GNAT_dom"/>
</dbReference>
<dbReference type="CDD" id="cd04301">
    <property type="entry name" value="NAT_SF"/>
    <property type="match status" value="2"/>
</dbReference>
<dbReference type="InterPro" id="IPR050680">
    <property type="entry name" value="YpeA/RimI_acetyltransf"/>
</dbReference>
<proteinExistence type="predicted"/>
<dbReference type="KEGG" id="abra:BN85311440"/>
<organism evidence="4 5">
    <name type="scientific">Acholeplasma brassicae</name>
    <dbReference type="NCBI Taxonomy" id="61635"/>
    <lineage>
        <taxon>Bacteria</taxon>
        <taxon>Bacillati</taxon>
        <taxon>Mycoplasmatota</taxon>
        <taxon>Mollicutes</taxon>
        <taxon>Acholeplasmatales</taxon>
        <taxon>Acholeplasmataceae</taxon>
        <taxon>Acholeplasma</taxon>
    </lineage>
</organism>
<keyword evidence="2 4" id="KW-0012">Acyltransferase</keyword>
<dbReference type="PANTHER" id="PTHR43420:SF12">
    <property type="entry name" value="N-ACETYLTRANSFERASE DOMAIN-CONTAINING PROTEIN"/>
    <property type="match status" value="1"/>
</dbReference>
<dbReference type="HOGENOM" id="CLU_862891_0_0_14"/>
<dbReference type="STRING" id="61635.BN85311440"/>
<dbReference type="Gene3D" id="3.40.630.30">
    <property type="match status" value="2"/>
</dbReference>
<gene>
    <name evidence="4" type="ORF">BN85311440</name>
</gene>
<evidence type="ECO:0000259" key="3">
    <source>
        <dbReference type="PROSITE" id="PS51186"/>
    </source>
</evidence>
<name>U4KP91_9MOLU</name>
<keyword evidence="5" id="KW-1185">Reference proteome</keyword>
<evidence type="ECO:0000313" key="4">
    <source>
        <dbReference type="EMBL" id="CCV66165.1"/>
    </source>
</evidence>
<evidence type="ECO:0000313" key="5">
    <source>
        <dbReference type="Proteomes" id="UP000032737"/>
    </source>
</evidence>
<feature type="domain" description="N-acetyltransferase" evidence="3">
    <location>
        <begin position="188"/>
        <end position="319"/>
    </location>
</feature>
<dbReference type="GO" id="GO:0016747">
    <property type="term" value="F:acyltransferase activity, transferring groups other than amino-acyl groups"/>
    <property type="evidence" value="ECO:0007669"/>
    <property type="project" value="InterPro"/>
</dbReference>
<feature type="domain" description="N-acetyltransferase" evidence="3">
    <location>
        <begin position="1"/>
        <end position="177"/>
    </location>
</feature>
<dbReference type="RefSeq" id="WP_030005025.1">
    <property type="nucleotide sequence ID" value="NC_022549.1"/>
</dbReference>
<evidence type="ECO:0000256" key="1">
    <source>
        <dbReference type="ARBA" id="ARBA00022679"/>
    </source>
</evidence>
<protein>
    <submittedName>
        <fullName evidence="4">Acyl-CoA N-acyltransferase-related protein</fullName>
    </submittedName>
</protein>
<dbReference type="SUPFAM" id="SSF55729">
    <property type="entry name" value="Acyl-CoA N-acyltransferases (Nat)"/>
    <property type="match status" value="2"/>
</dbReference>
<keyword evidence="1 4" id="KW-0808">Transferase</keyword>